<sequence>ADGPPAADGAVRLLLEAMNLEPDSRAAQAGTVRGIAVKSGDAVSVGDTLMTLA</sequence>
<organism evidence="2 3">
    <name type="scientific">Salmonella enterica subsp. enterica serovar Wilhelmsburg</name>
    <dbReference type="NCBI Taxonomy" id="1960126"/>
    <lineage>
        <taxon>Bacteria</taxon>
        <taxon>Pseudomonadati</taxon>
        <taxon>Pseudomonadota</taxon>
        <taxon>Gammaproteobacteria</taxon>
        <taxon>Enterobacterales</taxon>
        <taxon>Enterobacteriaceae</taxon>
        <taxon>Salmonella</taxon>
    </lineage>
</organism>
<dbReference type="EMBL" id="PYKH01000039">
    <property type="protein sequence ID" value="TGD06566.1"/>
    <property type="molecule type" value="Genomic_DNA"/>
</dbReference>
<evidence type="ECO:0000259" key="1">
    <source>
        <dbReference type="Pfam" id="PF00364"/>
    </source>
</evidence>
<dbReference type="AlphaFoldDB" id="A0A659RX12"/>
<dbReference type="RefSeq" id="WP_346763464.1">
    <property type="nucleotide sequence ID" value="NZ_PYKH01000039.1"/>
</dbReference>
<reference evidence="2 3" key="1">
    <citation type="submission" date="2018-03" db="EMBL/GenBank/DDBJ databases">
        <title>Non-Typhoidal Salmonella genome sequencing and assembly.</title>
        <authorList>
            <person name="Matchawe C."/>
        </authorList>
    </citation>
    <scope>NUCLEOTIDE SEQUENCE [LARGE SCALE GENOMIC DNA]</scope>
    <source>
        <strain evidence="2 3">31eva</strain>
    </source>
</reference>
<protein>
    <submittedName>
        <fullName evidence="2">Acetyl-CoA carboxylase biotin carboxyl carrier protein subunit</fullName>
    </submittedName>
</protein>
<evidence type="ECO:0000313" key="3">
    <source>
        <dbReference type="Proteomes" id="UP000298226"/>
    </source>
</evidence>
<proteinExistence type="predicted"/>
<dbReference type="InterPro" id="IPR000089">
    <property type="entry name" value="Biotin_lipoyl"/>
</dbReference>
<dbReference type="Proteomes" id="UP000298226">
    <property type="component" value="Unassembled WGS sequence"/>
</dbReference>
<name>A0A659RX12_SALET</name>
<accession>A0A659RX12</accession>
<dbReference type="SUPFAM" id="SSF51230">
    <property type="entry name" value="Single hybrid motif"/>
    <property type="match status" value="1"/>
</dbReference>
<comment type="caution">
    <text evidence="2">The sequence shown here is derived from an EMBL/GenBank/DDBJ whole genome shotgun (WGS) entry which is preliminary data.</text>
</comment>
<feature type="non-terminal residue" evidence="2">
    <location>
        <position position="1"/>
    </location>
</feature>
<dbReference type="Gene3D" id="2.40.50.100">
    <property type="match status" value="1"/>
</dbReference>
<feature type="domain" description="Lipoyl-binding" evidence="1">
    <location>
        <begin position="12"/>
        <end position="52"/>
    </location>
</feature>
<gene>
    <name evidence="2" type="ORF">C9F06_05250</name>
</gene>
<evidence type="ECO:0000313" key="2">
    <source>
        <dbReference type="EMBL" id="TGD06566.1"/>
    </source>
</evidence>
<dbReference type="Pfam" id="PF00364">
    <property type="entry name" value="Biotin_lipoyl"/>
    <property type="match status" value="1"/>
</dbReference>
<dbReference type="InterPro" id="IPR011053">
    <property type="entry name" value="Single_hybrid_motif"/>
</dbReference>